<dbReference type="EMBL" id="BSNS01000012">
    <property type="protein sequence ID" value="GLQ55837.1"/>
    <property type="molecule type" value="Genomic_DNA"/>
</dbReference>
<dbReference type="Gene3D" id="3.40.50.410">
    <property type="entry name" value="von Willebrand factor, type A domain"/>
    <property type="match status" value="1"/>
</dbReference>
<dbReference type="Pfam" id="PF12034">
    <property type="entry name" value="YfbK_C"/>
    <property type="match status" value="1"/>
</dbReference>
<dbReference type="InterPro" id="IPR036465">
    <property type="entry name" value="vWFA_dom_sf"/>
</dbReference>
<dbReference type="PROSITE" id="PS50234">
    <property type="entry name" value="VWFA"/>
    <property type="match status" value="1"/>
</dbReference>
<evidence type="ECO:0000259" key="1">
    <source>
        <dbReference type="PROSITE" id="PS50234"/>
    </source>
</evidence>
<dbReference type="PANTHER" id="PTHR10579:SF43">
    <property type="entry name" value="ZINC FINGER (C3HC4-TYPE RING FINGER) FAMILY PROTEIN"/>
    <property type="match status" value="1"/>
</dbReference>
<keyword evidence="3" id="KW-1185">Reference proteome</keyword>
<feature type="domain" description="VWFA" evidence="1">
    <location>
        <begin position="300"/>
        <end position="474"/>
    </location>
</feature>
<sequence>MSNEMNNEPFAALGKLDVPAPDAGAKARALAAGTAAFEVAREEQAKKMQRAAKGKSWRERLKSIVPTFQGNWIMDMRLPVATAAMALLLLPLGYQLLTTTSMTPTTIPQQAAAPTAPEPVETREEALADADTAEMPVSAPAMTANRAKTAVTAQSGAAAPAQDIEAIPSPAPMAPSLMATGVIAPSPAEASGDAFTRFNEQPVKAVAEAPVSTFSVDVDTASYSYVRRMLEEGQVPQPDAVRIEEMINYFPYGYPEADSAEAPFAPTVALYPTPWNPATRLLHIGIKGYEPPATEDKPSNLVFLIDTSGSMDSPDKLPLLKRAFRLLVEQLTDNDTISIVTYAGSAGVALEPTSAREKAKILSALDSLWSGGSTAGAEGIELAYRLAEEAKVEGGINRVILATDGDFNVGISDPDELEDYIKAKRDSGVFLSVLGFGTGNLGDDTMQSLAQNGNGQASYISNFREAQKVLVEEIGGTLETIAKDVKIQVEFNPALISEYRLVGYETRALNREDFNNDKVDAGDIGAGHTVTAIYEVTPTGSEGALIDPLRYGSAETTTSGASNEYAFLRMRYKLPDGDVSQLIETPVTAEVTYETMDEVPADMRFAAAVAAFGQKLRGSDYAGDMSWQAIRSLAQSGRGADDAGYRAEFVGLVDLAASLKPDR</sequence>
<organism evidence="2 3">
    <name type="scientific">Devosia nitrariae</name>
    <dbReference type="NCBI Taxonomy" id="2071872"/>
    <lineage>
        <taxon>Bacteria</taxon>
        <taxon>Pseudomonadati</taxon>
        <taxon>Pseudomonadota</taxon>
        <taxon>Alphaproteobacteria</taxon>
        <taxon>Hyphomicrobiales</taxon>
        <taxon>Devosiaceae</taxon>
        <taxon>Devosia</taxon>
    </lineage>
</organism>
<comment type="caution">
    <text evidence="2">The sequence shown here is derived from an EMBL/GenBank/DDBJ whole genome shotgun (WGS) entry which is preliminary data.</text>
</comment>
<gene>
    <name evidence="2" type="ORF">GCM10010862_30960</name>
</gene>
<proteinExistence type="predicted"/>
<dbReference type="InterPro" id="IPR022156">
    <property type="entry name" value="Uncharacterised_YfbK_N"/>
</dbReference>
<name>A0ABQ5W7I3_9HYPH</name>
<dbReference type="Pfam" id="PF00092">
    <property type="entry name" value="VWA"/>
    <property type="match status" value="1"/>
</dbReference>
<dbReference type="Pfam" id="PF12450">
    <property type="entry name" value="vWF_A"/>
    <property type="match status" value="1"/>
</dbReference>
<dbReference type="PANTHER" id="PTHR10579">
    <property type="entry name" value="CALCIUM-ACTIVATED CHLORIDE CHANNEL REGULATOR"/>
    <property type="match status" value="1"/>
</dbReference>
<dbReference type="Proteomes" id="UP001156691">
    <property type="component" value="Unassembled WGS sequence"/>
</dbReference>
<dbReference type="CDD" id="cd01465">
    <property type="entry name" value="vWA_subgroup"/>
    <property type="match status" value="1"/>
</dbReference>
<dbReference type="SUPFAM" id="SSF53300">
    <property type="entry name" value="vWA-like"/>
    <property type="match status" value="1"/>
</dbReference>
<dbReference type="InterPro" id="IPR002035">
    <property type="entry name" value="VWF_A"/>
</dbReference>
<dbReference type="InterPro" id="IPR021908">
    <property type="entry name" value="YfbK_C"/>
</dbReference>
<evidence type="ECO:0000313" key="2">
    <source>
        <dbReference type="EMBL" id="GLQ55837.1"/>
    </source>
</evidence>
<accession>A0ABQ5W7I3</accession>
<evidence type="ECO:0000313" key="3">
    <source>
        <dbReference type="Proteomes" id="UP001156691"/>
    </source>
</evidence>
<protein>
    <recommendedName>
        <fullName evidence="1">VWFA domain-containing protein</fullName>
    </recommendedName>
</protein>
<dbReference type="SMART" id="SM00327">
    <property type="entry name" value="VWA"/>
    <property type="match status" value="1"/>
</dbReference>
<reference evidence="3" key="1">
    <citation type="journal article" date="2019" name="Int. J. Syst. Evol. Microbiol.">
        <title>The Global Catalogue of Microorganisms (GCM) 10K type strain sequencing project: providing services to taxonomists for standard genome sequencing and annotation.</title>
        <authorList>
            <consortium name="The Broad Institute Genomics Platform"/>
            <consortium name="The Broad Institute Genome Sequencing Center for Infectious Disease"/>
            <person name="Wu L."/>
            <person name="Ma J."/>
        </authorList>
    </citation>
    <scope>NUCLEOTIDE SEQUENCE [LARGE SCALE GENOMIC DNA]</scope>
    <source>
        <strain evidence="3">NBRC 112416</strain>
    </source>
</reference>
<dbReference type="InterPro" id="IPR051266">
    <property type="entry name" value="CLCR"/>
</dbReference>